<gene>
    <name evidence="2" type="ORF">EXIGLDRAFT_779652</name>
</gene>
<organism evidence="2 3">
    <name type="scientific">Exidia glandulosa HHB12029</name>
    <dbReference type="NCBI Taxonomy" id="1314781"/>
    <lineage>
        <taxon>Eukaryota</taxon>
        <taxon>Fungi</taxon>
        <taxon>Dikarya</taxon>
        <taxon>Basidiomycota</taxon>
        <taxon>Agaricomycotina</taxon>
        <taxon>Agaricomycetes</taxon>
        <taxon>Auriculariales</taxon>
        <taxon>Exidiaceae</taxon>
        <taxon>Exidia</taxon>
    </lineage>
</organism>
<accession>A0A165ZCQ6</accession>
<dbReference type="AlphaFoldDB" id="A0A165ZCQ6"/>
<reference evidence="2 3" key="1">
    <citation type="journal article" date="2016" name="Mol. Biol. Evol.">
        <title>Comparative Genomics of Early-Diverging Mushroom-Forming Fungi Provides Insights into the Origins of Lignocellulose Decay Capabilities.</title>
        <authorList>
            <person name="Nagy L.G."/>
            <person name="Riley R."/>
            <person name="Tritt A."/>
            <person name="Adam C."/>
            <person name="Daum C."/>
            <person name="Floudas D."/>
            <person name="Sun H."/>
            <person name="Yadav J.S."/>
            <person name="Pangilinan J."/>
            <person name="Larsson K.H."/>
            <person name="Matsuura K."/>
            <person name="Barry K."/>
            <person name="Labutti K."/>
            <person name="Kuo R."/>
            <person name="Ohm R.A."/>
            <person name="Bhattacharya S.S."/>
            <person name="Shirouzu T."/>
            <person name="Yoshinaga Y."/>
            <person name="Martin F.M."/>
            <person name="Grigoriev I.V."/>
            <person name="Hibbett D.S."/>
        </authorList>
    </citation>
    <scope>NUCLEOTIDE SEQUENCE [LARGE SCALE GENOMIC DNA]</scope>
    <source>
        <strain evidence="2 3">HHB12029</strain>
    </source>
</reference>
<feature type="transmembrane region" description="Helical" evidence="1">
    <location>
        <begin position="137"/>
        <end position="163"/>
    </location>
</feature>
<sequence>MPASPNTNSPRLDRDQVAAIARAPSFPTSDRVPPRWSKDSSRFIDEKKTNVDNLDVDFVDVELQELPPPKVVAVPRKTRQRPDRGCDCGILKSTAIITTVVLVWAGWFLYLMFYILADVWPVPRVWMNTQNGAATGVGILSFFAGVAVSSWLLTLLIPLSFGCIGIRSKHTGISFAVYGVSSIVVMGFVSAILICVWQTGNICGKETPYPIFIAGYSSPNGAYAAVYNSDQPGSSLVEEYVLAEDTATSAVTLSLLNDSSDTSELQVSYDMDSGVATAPALNTTANFTPGAMGPIDFPALRTALELAGNSSAGVQDFSLVQSNSNGTRGVIFSGAVQSSTSCGTIKICSARIPSQNRQLLVPLGLAMFFQNQNSQLQNSWTC</sequence>
<proteinExistence type="predicted"/>
<dbReference type="InParanoid" id="A0A165ZCQ6"/>
<dbReference type="EMBL" id="KV426388">
    <property type="protein sequence ID" value="KZV81499.1"/>
    <property type="molecule type" value="Genomic_DNA"/>
</dbReference>
<keyword evidence="1" id="KW-0812">Transmembrane</keyword>
<evidence type="ECO:0000256" key="1">
    <source>
        <dbReference type="SAM" id="Phobius"/>
    </source>
</evidence>
<evidence type="ECO:0000313" key="3">
    <source>
        <dbReference type="Proteomes" id="UP000077266"/>
    </source>
</evidence>
<feature type="transmembrane region" description="Helical" evidence="1">
    <location>
        <begin position="175"/>
        <end position="199"/>
    </location>
</feature>
<dbReference type="Proteomes" id="UP000077266">
    <property type="component" value="Unassembled WGS sequence"/>
</dbReference>
<keyword evidence="1" id="KW-1133">Transmembrane helix</keyword>
<keyword evidence="1" id="KW-0472">Membrane</keyword>
<feature type="transmembrane region" description="Helical" evidence="1">
    <location>
        <begin position="94"/>
        <end position="117"/>
    </location>
</feature>
<keyword evidence="3" id="KW-1185">Reference proteome</keyword>
<protein>
    <submittedName>
        <fullName evidence="2">Uncharacterized protein</fullName>
    </submittedName>
</protein>
<name>A0A165ZCQ6_EXIGL</name>
<evidence type="ECO:0000313" key="2">
    <source>
        <dbReference type="EMBL" id="KZV81499.1"/>
    </source>
</evidence>